<dbReference type="InterPro" id="IPR010982">
    <property type="entry name" value="Lambda_DNA-bd_dom_sf"/>
</dbReference>
<dbReference type="Gene3D" id="1.10.260.40">
    <property type="entry name" value="lambda repressor-like DNA-binding domains"/>
    <property type="match status" value="1"/>
</dbReference>
<dbReference type="EMBL" id="STGY01000010">
    <property type="protein sequence ID" value="THV42936.1"/>
    <property type="molecule type" value="Genomic_DNA"/>
</dbReference>
<dbReference type="PANTHER" id="PTHR30146">
    <property type="entry name" value="LACI-RELATED TRANSCRIPTIONAL REPRESSOR"/>
    <property type="match status" value="1"/>
</dbReference>
<dbReference type="SMART" id="SM00354">
    <property type="entry name" value="HTH_LACI"/>
    <property type="match status" value="1"/>
</dbReference>
<dbReference type="CDD" id="cd01392">
    <property type="entry name" value="HTH_LacI"/>
    <property type="match status" value="1"/>
</dbReference>
<dbReference type="GO" id="GO:0000976">
    <property type="term" value="F:transcription cis-regulatory region binding"/>
    <property type="evidence" value="ECO:0007669"/>
    <property type="project" value="TreeGrafter"/>
</dbReference>
<dbReference type="GO" id="GO:0003700">
    <property type="term" value="F:DNA-binding transcription factor activity"/>
    <property type="evidence" value="ECO:0007669"/>
    <property type="project" value="TreeGrafter"/>
</dbReference>
<dbReference type="SUPFAM" id="SSF53822">
    <property type="entry name" value="Periplasmic binding protein-like I"/>
    <property type="match status" value="1"/>
</dbReference>
<feature type="domain" description="HTH lacI-type" evidence="4">
    <location>
        <begin position="5"/>
        <end position="59"/>
    </location>
</feature>
<dbReference type="Gene3D" id="3.40.50.2300">
    <property type="match status" value="2"/>
</dbReference>
<dbReference type="InterPro" id="IPR028082">
    <property type="entry name" value="Peripla_BP_I"/>
</dbReference>
<evidence type="ECO:0000256" key="3">
    <source>
        <dbReference type="ARBA" id="ARBA00023163"/>
    </source>
</evidence>
<dbReference type="PROSITE" id="PS50932">
    <property type="entry name" value="HTH_LACI_2"/>
    <property type="match status" value="1"/>
</dbReference>
<evidence type="ECO:0000313" key="5">
    <source>
        <dbReference type="EMBL" id="THV42936.1"/>
    </source>
</evidence>
<evidence type="ECO:0000256" key="1">
    <source>
        <dbReference type="ARBA" id="ARBA00023015"/>
    </source>
</evidence>
<dbReference type="PROSITE" id="PS00356">
    <property type="entry name" value="HTH_LACI_1"/>
    <property type="match status" value="1"/>
</dbReference>
<keyword evidence="1" id="KW-0805">Transcription regulation</keyword>
<reference evidence="5 6" key="2">
    <citation type="submission" date="2019-05" db="EMBL/GenBank/DDBJ databases">
        <title>Glycomyces buryatensis sp. nov.</title>
        <authorList>
            <person name="Nikitina E."/>
        </authorList>
    </citation>
    <scope>NUCLEOTIDE SEQUENCE [LARGE SCALE GENOMIC DNA]</scope>
    <source>
        <strain evidence="5 6">18</strain>
    </source>
</reference>
<dbReference type="SUPFAM" id="SSF47413">
    <property type="entry name" value="lambda repressor-like DNA-binding domains"/>
    <property type="match status" value="1"/>
</dbReference>
<dbReference type="Pfam" id="PF13377">
    <property type="entry name" value="Peripla_BP_3"/>
    <property type="match status" value="1"/>
</dbReference>
<dbReference type="AlphaFoldDB" id="A0A4V4HST8"/>
<evidence type="ECO:0000256" key="2">
    <source>
        <dbReference type="ARBA" id="ARBA00023125"/>
    </source>
</evidence>
<protein>
    <submittedName>
        <fullName evidence="5">LacI family transcriptional regulator</fullName>
    </submittedName>
</protein>
<proteinExistence type="predicted"/>
<keyword evidence="3" id="KW-0804">Transcription</keyword>
<sequence length="349" mass="37513">MSRRPTITDIAIAAGVSKGAVSYALNGRPGVSAATRERILAIAAEMGFVPNRAARSLSVSSAQAVGLALCRDARTLGIEPYFMELISGIEATLSANSFGLTLQIVGSTEEELDVYRRWWAERRVDGVLLCDIKLSDPRPQAVAAMGLPAVAIGGPLAEPVIPFVWHDDVEPVWQVLRYLHTLGHRRIARVAGIEGLLHTSIRDGAFDEPVGELGFENVEIVHGDYTGEEGARLTRRLLTSRPMPTAILYDNDVTAVAGLNVAHELGLKVPHDVSIVAWDDSPLCRLTHPSLTTLTRDIPSYGSKVSDLLLSVIGQEQSMESRTFSVQCEPAQLLPRGSTGPAPARTAVA</sequence>
<comment type="caution">
    <text evidence="5">The sequence shown here is derived from an EMBL/GenBank/DDBJ whole genome shotgun (WGS) entry which is preliminary data.</text>
</comment>
<evidence type="ECO:0000313" key="6">
    <source>
        <dbReference type="Proteomes" id="UP000308760"/>
    </source>
</evidence>
<dbReference type="Proteomes" id="UP000308760">
    <property type="component" value="Unassembled WGS sequence"/>
</dbReference>
<name>A0A4V4HST8_9ACTN</name>
<dbReference type="InterPro" id="IPR000843">
    <property type="entry name" value="HTH_LacI"/>
</dbReference>
<keyword evidence="2" id="KW-0238">DNA-binding</keyword>
<dbReference type="OrthoDB" id="1938857at2"/>
<dbReference type="CDD" id="cd06267">
    <property type="entry name" value="PBP1_LacI_sugar_binding-like"/>
    <property type="match status" value="1"/>
</dbReference>
<dbReference type="InterPro" id="IPR046335">
    <property type="entry name" value="LacI/GalR-like_sensor"/>
</dbReference>
<dbReference type="Pfam" id="PF00356">
    <property type="entry name" value="LacI"/>
    <property type="match status" value="1"/>
</dbReference>
<dbReference type="PANTHER" id="PTHR30146:SF155">
    <property type="entry name" value="ALANINE RACEMASE"/>
    <property type="match status" value="1"/>
</dbReference>
<keyword evidence="6" id="KW-1185">Reference proteome</keyword>
<gene>
    <name evidence="5" type="ORF">FAB82_04100</name>
</gene>
<evidence type="ECO:0000259" key="4">
    <source>
        <dbReference type="PROSITE" id="PS50932"/>
    </source>
</evidence>
<organism evidence="5 6">
    <name type="scientific">Glycomyces buryatensis</name>
    <dbReference type="NCBI Taxonomy" id="2570927"/>
    <lineage>
        <taxon>Bacteria</taxon>
        <taxon>Bacillati</taxon>
        <taxon>Actinomycetota</taxon>
        <taxon>Actinomycetes</taxon>
        <taxon>Glycomycetales</taxon>
        <taxon>Glycomycetaceae</taxon>
        <taxon>Glycomyces</taxon>
    </lineage>
</organism>
<accession>A0A4V4HST8</accession>
<reference evidence="6" key="1">
    <citation type="submission" date="2019-04" db="EMBL/GenBank/DDBJ databases">
        <title>Nocardioides xinjiangensis sp. nov.</title>
        <authorList>
            <person name="Liu S."/>
        </authorList>
    </citation>
    <scope>NUCLEOTIDE SEQUENCE [LARGE SCALE GENOMIC DNA]</scope>
    <source>
        <strain evidence="6">18</strain>
    </source>
</reference>